<dbReference type="AlphaFoldDB" id="A0A133VGY1"/>
<evidence type="ECO:0000313" key="2">
    <source>
        <dbReference type="Proteomes" id="UP000070311"/>
    </source>
</evidence>
<protein>
    <submittedName>
        <fullName evidence="1">Uncharacterized protein</fullName>
    </submittedName>
</protein>
<dbReference type="Proteomes" id="UP000070311">
    <property type="component" value="Unassembled WGS sequence"/>
</dbReference>
<sequence length="140" mass="15644">MIKDVRGFFSIDALFAFLLLIAISTALLNAASSEQQIAEQTAEVQNKNMVVEKIAAAINSVYVNGSELTLTFSLPENIMETDYIVRGNSENRVIFAENSEEIARAQVIPKNFGNFELGPENLENKIQVYWKDDIILVKSK</sequence>
<accession>A0A133VGY1</accession>
<reference evidence="1 2" key="1">
    <citation type="journal article" date="2016" name="Sci. Rep.">
        <title>Metabolic traits of an uncultured archaeal lineage -MSBL1- from brine pools of the Red Sea.</title>
        <authorList>
            <person name="Mwirichia R."/>
            <person name="Alam I."/>
            <person name="Rashid M."/>
            <person name="Vinu M."/>
            <person name="Ba-Alawi W."/>
            <person name="Anthony Kamau A."/>
            <person name="Kamanda Ngugi D."/>
            <person name="Goker M."/>
            <person name="Klenk H.P."/>
            <person name="Bajic V."/>
            <person name="Stingl U."/>
        </authorList>
    </citation>
    <scope>NUCLEOTIDE SEQUENCE [LARGE SCALE GENOMIC DNA]</scope>
    <source>
        <strain evidence="1">SCGC-AAA382A13</strain>
    </source>
</reference>
<gene>
    <name evidence="1" type="ORF">AKJ50_00225</name>
</gene>
<dbReference type="EMBL" id="LHYD01000002">
    <property type="protein sequence ID" value="KXB05696.1"/>
    <property type="molecule type" value="Genomic_DNA"/>
</dbReference>
<name>A0A133VGY1_9EURY</name>
<proteinExistence type="predicted"/>
<comment type="caution">
    <text evidence="1">The sequence shown here is derived from an EMBL/GenBank/DDBJ whole genome shotgun (WGS) entry which is preliminary data.</text>
</comment>
<keyword evidence="2" id="KW-1185">Reference proteome</keyword>
<organism evidence="1 2">
    <name type="scientific">candidate division MSBL1 archaeon SCGC-AAA382A13</name>
    <dbReference type="NCBI Taxonomy" id="1698279"/>
    <lineage>
        <taxon>Archaea</taxon>
        <taxon>Methanobacteriati</taxon>
        <taxon>Methanobacteriota</taxon>
        <taxon>candidate division MSBL1</taxon>
    </lineage>
</organism>
<evidence type="ECO:0000313" key="1">
    <source>
        <dbReference type="EMBL" id="KXB05696.1"/>
    </source>
</evidence>